<reference evidence="12" key="2">
    <citation type="submission" date="2023-02" db="EMBL/GenBank/DDBJ databases">
        <authorList>
            <person name="Sun Q."/>
            <person name="Mori K."/>
        </authorList>
    </citation>
    <scope>NUCLEOTIDE SEQUENCE</scope>
    <source>
        <strain evidence="12">NBRC 112290</strain>
    </source>
</reference>
<proteinExistence type="inferred from homology"/>
<evidence type="ECO:0000256" key="10">
    <source>
        <dbReference type="SAM" id="Phobius"/>
    </source>
</evidence>
<feature type="domain" description="Vitamin K epoxide reductase" evidence="11">
    <location>
        <begin position="3"/>
        <end position="46"/>
    </location>
</feature>
<keyword evidence="6" id="KW-0560">Oxidoreductase</keyword>
<keyword evidence="13" id="KW-1185">Reference proteome</keyword>
<dbReference type="Proteomes" id="UP001157161">
    <property type="component" value="Unassembled WGS sequence"/>
</dbReference>
<name>A0AA37UR94_9MICO</name>
<comment type="caution">
    <text evidence="12">The sequence shown here is derived from an EMBL/GenBank/DDBJ whole genome shotgun (WGS) entry which is preliminary data.</text>
</comment>
<reference evidence="12" key="1">
    <citation type="journal article" date="2014" name="Int. J. Syst. Evol. Microbiol.">
        <title>Complete genome sequence of Corynebacterium casei LMG S-19264T (=DSM 44701T), isolated from a smear-ripened cheese.</title>
        <authorList>
            <consortium name="US DOE Joint Genome Institute (JGI-PGF)"/>
            <person name="Walter F."/>
            <person name="Albersmeier A."/>
            <person name="Kalinowski J."/>
            <person name="Ruckert C."/>
        </authorList>
    </citation>
    <scope>NUCLEOTIDE SEQUENCE</scope>
    <source>
        <strain evidence="12">NBRC 112290</strain>
    </source>
</reference>
<evidence type="ECO:0000256" key="1">
    <source>
        <dbReference type="ARBA" id="ARBA00004141"/>
    </source>
</evidence>
<feature type="transmembrane region" description="Helical" evidence="10">
    <location>
        <begin position="6"/>
        <end position="25"/>
    </location>
</feature>
<dbReference type="EMBL" id="BSUM01000001">
    <property type="protein sequence ID" value="GMA31088.1"/>
    <property type="molecule type" value="Genomic_DNA"/>
</dbReference>
<dbReference type="InterPro" id="IPR038354">
    <property type="entry name" value="VKOR_sf"/>
</dbReference>
<evidence type="ECO:0000313" key="12">
    <source>
        <dbReference type="EMBL" id="GMA31088.1"/>
    </source>
</evidence>
<evidence type="ECO:0000256" key="2">
    <source>
        <dbReference type="ARBA" id="ARBA00006214"/>
    </source>
</evidence>
<evidence type="ECO:0000256" key="9">
    <source>
        <dbReference type="ARBA" id="ARBA00023284"/>
    </source>
</evidence>
<evidence type="ECO:0000256" key="4">
    <source>
        <dbReference type="ARBA" id="ARBA00022719"/>
    </source>
</evidence>
<dbReference type="AlphaFoldDB" id="A0AA37UR94"/>
<dbReference type="Pfam" id="PF07884">
    <property type="entry name" value="VKOR"/>
    <property type="match status" value="1"/>
</dbReference>
<evidence type="ECO:0000256" key="5">
    <source>
        <dbReference type="ARBA" id="ARBA00022989"/>
    </source>
</evidence>
<dbReference type="Gene3D" id="1.20.1440.130">
    <property type="entry name" value="VKOR domain"/>
    <property type="match status" value="1"/>
</dbReference>
<gene>
    <name evidence="12" type="ORF">GCM10025875_10800</name>
</gene>
<evidence type="ECO:0000256" key="7">
    <source>
        <dbReference type="ARBA" id="ARBA00023136"/>
    </source>
</evidence>
<evidence type="ECO:0000256" key="3">
    <source>
        <dbReference type="ARBA" id="ARBA00022692"/>
    </source>
</evidence>
<sequence>MFAANVGYLLGLVFAYWLFFQSMFVIGALCPWCLTITVFTTVTFFTMVHVNVLERNLYLPPRAQAIAGKLVRLDVDLFVPAVLLAAMVVGILLKYGTIFFS</sequence>
<keyword evidence="7 10" id="KW-0472">Membrane</keyword>
<evidence type="ECO:0000313" key="13">
    <source>
        <dbReference type="Proteomes" id="UP001157161"/>
    </source>
</evidence>
<feature type="transmembrane region" description="Helical" evidence="10">
    <location>
        <begin position="32"/>
        <end position="52"/>
    </location>
</feature>
<organism evidence="12 13">
    <name type="scientific">Litorihabitans aurantiacus</name>
    <dbReference type="NCBI Taxonomy" id="1930061"/>
    <lineage>
        <taxon>Bacteria</taxon>
        <taxon>Bacillati</taxon>
        <taxon>Actinomycetota</taxon>
        <taxon>Actinomycetes</taxon>
        <taxon>Micrococcales</taxon>
        <taxon>Beutenbergiaceae</taxon>
        <taxon>Litorihabitans</taxon>
    </lineage>
</organism>
<dbReference type="GO" id="GO:0016020">
    <property type="term" value="C:membrane"/>
    <property type="evidence" value="ECO:0007669"/>
    <property type="project" value="UniProtKB-SubCell"/>
</dbReference>
<keyword evidence="9" id="KW-0676">Redox-active center</keyword>
<accession>A0AA37UR94</accession>
<evidence type="ECO:0000256" key="8">
    <source>
        <dbReference type="ARBA" id="ARBA00023157"/>
    </source>
</evidence>
<evidence type="ECO:0000259" key="11">
    <source>
        <dbReference type="Pfam" id="PF07884"/>
    </source>
</evidence>
<comment type="subcellular location">
    <subcellularLocation>
        <location evidence="1">Membrane</location>
        <topology evidence="1">Multi-pass membrane protein</topology>
    </subcellularLocation>
</comment>
<feature type="transmembrane region" description="Helical" evidence="10">
    <location>
        <begin position="77"/>
        <end position="100"/>
    </location>
</feature>
<dbReference type="InterPro" id="IPR012932">
    <property type="entry name" value="VKOR"/>
</dbReference>
<dbReference type="GO" id="GO:0048038">
    <property type="term" value="F:quinone binding"/>
    <property type="evidence" value="ECO:0007669"/>
    <property type="project" value="UniProtKB-KW"/>
</dbReference>
<keyword evidence="3 10" id="KW-0812">Transmembrane</keyword>
<dbReference type="GO" id="GO:0016491">
    <property type="term" value="F:oxidoreductase activity"/>
    <property type="evidence" value="ECO:0007669"/>
    <property type="project" value="UniProtKB-KW"/>
</dbReference>
<comment type="similarity">
    <text evidence="2">Belongs to the VKOR family.</text>
</comment>
<keyword evidence="4" id="KW-0874">Quinone</keyword>
<keyword evidence="5 10" id="KW-1133">Transmembrane helix</keyword>
<keyword evidence="8" id="KW-1015">Disulfide bond</keyword>
<protein>
    <recommendedName>
        <fullName evidence="11">Vitamin K epoxide reductase domain-containing protein</fullName>
    </recommendedName>
</protein>
<evidence type="ECO:0000256" key="6">
    <source>
        <dbReference type="ARBA" id="ARBA00023002"/>
    </source>
</evidence>